<dbReference type="GO" id="GO:0006515">
    <property type="term" value="P:protein quality control for misfolded or incompletely synthesized proteins"/>
    <property type="evidence" value="ECO:0007669"/>
    <property type="project" value="TreeGrafter"/>
</dbReference>
<dbReference type="Gene3D" id="3.30.40.10">
    <property type="entry name" value="Zinc/RING finger domain, C3HC4 (zinc finger)"/>
    <property type="match status" value="1"/>
</dbReference>
<dbReference type="CDD" id="cd16655">
    <property type="entry name" value="RING-Ubox_WDSUB1-like"/>
    <property type="match status" value="1"/>
</dbReference>
<evidence type="ECO:0000256" key="5">
    <source>
        <dbReference type="ARBA" id="ARBA00022737"/>
    </source>
</evidence>
<dbReference type="GO" id="GO:0043161">
    <property type="term" value="P:proteasome-mediated ubiquitin-dependent protein catabolic process"/>
    <property type="evidence" value="ECO:0007669"/>
    <property type="project" value="TreeGrafter"/>
</dbReference>
<dbReference type="GO" id="GO:0061630">
    <property type="term" value="F:ubiquitin protein ligase activity"/>
    <property type="evidence" value="ECO:0007669"/>
    <property type="project" value="UniProtKB-EC"/>
</dbReference>
<evidence type="ECO:0000313" key="11">
    <source>
        <dbReference type="Proteomes" id="UP000032180"/>
    </source>
</evidence>
<dbReference type="EC" id="2.3.2.27" evidence="3"/>
<evidence type="ECO:0000259" key="9">
    <source>
        <dbReference type="PROSITE" id="PS51698"/>
    </source>
</evidence>
<keyword evidence="8" id="KW-0175">Coiled coil</keyword>
<dbReference type="Proteomes" id="UP000032180">
    <property type="component" value="Chromosome 6"/>
</dbReference>
<protein>
    <recommendedName>
        <fullName evidence="3">RING-type E3 ubiquitin transferase</fullName>
        <ecNumber evidence="3">2.3.2.27</ecNumber>
    </recommendedName>
</protein>
<evidence type="ECO:0000256" key="6">
    <source>
        <dbReference type="ARBA" id="ARBA00022786"/>
    </source>
</evidence>
<dbReference type="GO" id="GO:0071218">
    <property type="term" value="P:cellular response to misfolded protein"/>
    <property type="evidence" value="ECO:0007669"/>
    <property type="project" value="TreeGrafter"/>
</dbReference>
<keyword evidence="11" id="KW-1185">Reference proteome</keyword>
<dbReference type="SMART" id="SM00028">
    <property type="entry name" value="TPR"/>
    <property type="match status" value="4"/>
</dbReference>
<dbReference type="Gramene" id="LPERR06G03630.1">
    <property type="protein sequence ID" value="LPERR06G03630.1"/>
    <property type="gene ID" value="LPERR06G03630"/>
</dbReference>
<dbReference type="GO" id="GO:0051087">
    <property type="term" value="F:protein-folding chaperone binding"/>
    <property type="evidence" value="ECO:0007669"/>
    <property type="project" value="TreeGrafter"/>
</dbReference>
<dbReference type="InterPro" id="IPR003613">
    <property type="entry name" value="Ubox_domain"/>
</dbReference>
<dbReference type="SMART" id="SM00504">
    <property type="entry name" value="Ubox"/>
    <property type="match status" value="1"/>
</dbReference>
<dbReference type="GO" id="GO:0005737">
    <property type="term" value="C:cytoplasm"/>
    <property type="evidence" value="ECO:0007669"/>
    <property type="project" value="TreeGrafter"/>
</dbReference>
<dbReference type="UniPathway" id="UPA00143"/>
<dbReference type="PANTHER" id="PTHR46803:SF2">
    <property type="entry name" value="E3 UBIQUITIN-PROTEIN LIGASE CHIP"/>
    <property type="match status" value="1"/>
</dbReference>
<keyword evidence="6" id="KW-0833">Ubl conjugation pathway</keyword>
<dbReference type="Pfam" id="PF04564">
    <property type="entry name" value="U-box"/>
    <property type="match status" value="1"/>
</dbReference>
<dbReference type="GO" id="GO:0000209">
    <property type="term" value="P:protein polyubiquitination"/>
    <property type="evidence" value="ECO:0007669"/>
    <property type="project" value="TreeGrafter"/>
</dbReference>
<reference evidence="10 11" key="1">
    <citation type="submission" date="2012-08" db="EMBL/GenBank/DDBJ databases">
        <title>Oryza genome evolution.</title>
        <authorList>
            <person name="Wing R.A."/>
        </authorList>
    </citation>
    <scope>NUCLEOTIDE SEQUENCE</scope>
</reference>
<evidence type="ECO:0000256" key="4">
    <source>
        <dbReference type="ARBA" id="ARBA00022679"/>
    </source>
</evidence>
<accession>A0A0D9WM64</accession>
<dbReference type="InterPro" id="IPR019734">
    <property type="entry name" value="TPR_rpt"/>
</dbReference>
<dbReference type="InterPro" id="IPR011990">
    <property type="entry name" value="TPR-like_helical_dom_sf"/>
</dbReference>
<comment type="catalytic activity">
    <reaction evidence="1">
        <text>S-ubiquitinyl-[E2 ubiquitin-conjugating enzyme]-L-cysteine + [acceptor protein]-L-lysine = [E2 ubiquitin-conjugating enzyme]-L-cysteine + N(6)-ubiquitinyl-[acceptor protein]-L-lysine.</text>
        <dbReference type="EC" id="2.3.2.27"/>
    </reaction>
</comment>
<dbReference type="SUPFAM" id="SSF48452">
    <property type="entry name" value="TPR-like"/>
    <property type="match status" value="2"/>
</dbReference>
<evidence type="ECO:0000313" key="10">
    <source>
        <dbReference type="EnsemblPlants" id="LPERR06G03630.1"/>
    </source>
</evidence>
<organism evidence="10 11">
    <name type="scientific">Leersia perrieri</name>
    <dbReference type="NCBI Taxonomy" id="77586"/>
    <lineage>
        <taxon>Eukaryota</taxon>
        <taxon>Viridiplantae</taxon>
        <taxon>Streptophyta</taxon>
        <taxon>Embryophyta</taxon>
        <taxon>Tracheophyta</taxon>
        <taxon>Spermatophyta</taxon>
        <taxon>Magnoliopsida</taxon>
        <taxon>Liliopsida</taxon>
        <taxon>Poales</taxon>
        <taxon>Poaceae</taxon>
        <taxon>BOP clade</taxon>
        <taxon>Oryzoideae</taxon>
        <taxon>Oryzeae</taxon>
        <taxon>Oryzinae</taxon>
        <taxon>Leersia</taxon>
    </lineage>
</organism>
<keyword evidence="4" id="KW-0808">Transferase</keyword>
<keyword evidence="5" id="KW-0677">Repeat</keyword>
<dbReference type="Gene3D" id="1.25.40.10">
    <property type="entry name" value="Tetratricopeptide repeat domain"/>
    <property type="match status" value="2"/>
</dbReference>
<evidence type="ECO:0000256" key="2">
    <source>
        <dbReference type="ARBA" id="ARBA00004906"/>
    </source>
</evidence>
<dbReference type="GO" id="GO:0045862">
    <property type="term" value="P:positive regulation of proteolysis"/>
    <property type="evidence" value="ECO:0007669"/>
    <property type="project" value="TreeGrafter"/>
</dbReference>
<proteinExistence type="predicted"/>
<feature type="coiled-coil region" evidence="8">
    <location>
        <begin position="281"/>
        <end position="311"/>
    </location>
</feature>
<dbReference type="PROSITE" id="PS50005">
    <property type="entry name" value="TPR"/>
    <property type="match status" value="1"/>
</dbReference>
<reference evidence="10" key="3">
    <citation type="submission" date="2015-04" db="UniProtKB">
        <authorList>
            <consortium name="EnsemblPlants"/>
        </authorList>
    </citation>
    <scope>IDENTIFICATION</scope>
</reference>
<dbReference type="PROSITE" id="PS51698">
    <property type="entry name" value="U_BOX"/>
    <property type="match status" value="1"/>
</dbReference>
<dbReference type="SUPFAM" id="SSF57850">
    <property type="entry name" value="RING/U-box"/>
    <property type="match status" value="1"/>
</dbReference>
<dbReference type="PANTHER" id="PTHR46803">
    <property type="entry name" value="E3 UBIQUITIN-PROTEIN LIGASE CHIP"/>
    <property type="match status" value="1"/>
</dbReference>
<dbReference type="eggNOG" id="KOG0548">
    <property type="taxonomic scope" value="Eukaryota"/>
</dbReference>
<keyword evidence="7" id="KW-0802">TPR repeat</keyword>
<dbReference type="HOGENOM" id="CLU_000134_46_0_1"/>
<feature type="repeat" description="TPR" evidence="7">
    <location>
        <begin position="149"/>
        <end position="182"/>
    </location>
</feature>
<evidence type="ECO:0000256" key="7">
    <source>
        <dbReference type="PROSITE-ProRule" id="PRU00339"/>
    </source>
</evidence>
<dbReference type="AlphaFoldDB" id="A0A0D9WM64"/>
<sequence>MGAPEKQKEAAEKEKKAGDKAYDIEDYEAAAKHYGRGALIDGSDLSFFIKLAKAKFGMKMYKECAFYCDELITKAMEMSGNNKEELIKEAQLWKASALANLATCAKDCEPAITLLEQYCFSKNTNIKLEQTMNIREMFVEQELIDEEAAKPYQDEGRKLFKEGMYEEAEIMFTEATEKNPRDPKNFWGRAQCRFDQEKFSEVVEDADRCIELNPSFGKGYVYKALAQLRMEKYEDALLTIADGLDHDPGNPEIPGVIRGIAANFQIAKSNSDARADNSRKVEQLISQNHLLNKELQSALNLKCQLEEYNARYEELRPYFSCAISQDVMEYPVIAADGHTYEAEMIKEWFKRGNTKSPMTNLPLKHKKLIPNYKLRSAIQKWRQLQNKAPAYFSPLRF</sequence>
<evidence type="ECO:0000256" key="8">
    <source>
        <dbReference type="SAM" id="Coils"/>
    </source>
</evidence>
<comment type="pathway">
    <text evidence="2">Protein modification; protein ubiquitination.</text>
</comment>
<feature type="domain" description="U-box" evidence="9">
    <location>
        <begin position="314"/>
        <end position="388"/>
    </location>
</feature>
<name>A0A0D9WM64_9ORYZ</name>
<reference evidence="11" key="2">
    <citation type="submission" date="2013-12" db="EMBL/GenBank/DDBJ databases">
        <authorList>
            <person name="Yu Y."/>
            <person name="Lee S."/>
            <person name="de Baynast K."/>
            <person name="Wissotski M."/>
            <person name="Liu L."/>
            <person name="Talag J."/>
            <person name="Goicoechea J."/>
            <person name="Angelova A."/>
            <person name="Jetty R."/>
            <person name="Kudrna D."/>
            <person name="Golser W."/>
            <person name="Rivera L."/>
            <person name="Zhang J."/>
            <person name="Wing R."/>
        </authorList>
    </citation>
    <scope>NUCLEOTIDE SEQUENCE</scope>
</reference>
<dbReference type="EnsemblPlants" id="LPERR06G03630.1">
    <property type="protein sequence ID" value="LPERR06G03630.1"/>
    <property type="gene ID" value="LPERR06G03630"/>
</dbReference>
<evidence type="ECO:0000256" key="1">
    <source>
        <dbReference type="ARBA" id="ARBA00000900"/>
    </source>
</evidence>
<dbReference type="InterPro" id="IPR013083">
    <property type="entry name" value="Znf_RING/FYVE/PHD"/>
</dbReference>
<dbReference type="STRING" id="77586.A0A0D9WM64"/>
<evidence type="ECO:0000256" key="3">
    <source>
        <dbReference type="ARBA" id="ARBA00012483"/>
    </source>
</evidence>